<name>A0ABP5RLQ5_9ACTN</name>
<dbReference type="SUPFAM" id="SSF140453">
    <property type="entry name" value="EsxAB dimer-like"/>
    <property type="match status" value="1"/>
</dbReference>
<keyword evidence="3" id="KW-1185">Reference proteome</keyword>
<dbReference type="Pfam" id="PF25547">
    <property type="entry name" value="WXG100_2"/>
    <property type="match status" value="1"/>
</dbReference>
<dbReference type="InterPro" id="IPR036689">
    <property type="entry name" value="ESAT-6-like_sf"/>
</dbReference>
<evidence type="ECO:0000313" key="3">
    <source>
        <dbReference type="Proteomes" id="UP001500305"/>
    </source>
</evidence>
<dbReference type="Gene3D" id="1.10.287.1060">
    <property type="entry name" value="ESAT-6-like"/>
    <property type="match status" value="1"/>
</dbReference>
<dbReference type="Proteomes" id="UP001500305">
    <property type="component" value="Unassembled WGS sequence"/>
</dbReference>
<evidence type="ECO:0000259" key="1">
    <source>
        <dbReference type="Pfam" id="PF25547"/>
    </source>
</evidence>
<dbReference type="EMBL" id="BAAATR010000030">
    <property type="protein sequence ID" value="GAA2264109.1"/>
    <property type="molecule type" value="Genomic_DNA"/>
</dbReference>
<reference evidence="3" key="1">
    <citation type="journal article" date="2019" name="Int. J. Syst. Evol. Microbiol.">
        <title>The Global Catalogue of Microorganisms (GCM) 10K type strain sequencing project: providing services to taxonomists for standard genome sequencing and annotation.</title>
        <authorList>
            <consortium name="The Broad Institute Genomics Platform"/>
            <consortium name="The Broad Institute Genome Sequencing Center for Infectious Disease"/>
            <person name="Wu L."/>
            <person name="Ma J."/>
        </authorList>
    </citation>
    <scope>NUCLEOTIDE SEQUENCE [LARGE SCALE GENOMIC DNA]</scope>
    <source>
        <strain evidence="3">JCM 7356</strain>
    </source>
</reference>
<accession>A0ABP5RLQ5</accession>
<protein>
    <recommendedName>
        <fullName evidence="1">Outer membrane channel protein CpnT-like N-terminal domain-containing protein</fullName>
    </recommendedName>
</protein>
<evidence type="ECO:0000313" key="2">
    <source>
        <dbReference type="EMBL" id="GAA2264109.1"/>
    </source>
</evidence>
<comment type="caution">
    <text evidence="2">The sequence shown here is derived from an EMBL/GenBank/DDBJ whole genome shotgun (WGS) entry which is preliminary data.</text>
</comment>
<dbReference type="InterPro" id="IPR057746">
    <property type="entry name" value="CpnT-like_N"/>
</dbReference>
<sequence>MAIELPDEVVSFLQFIGVNWPNVNEDHVRELASHIRDFADNVDGTHQASTATVRQMSEAYEGQSYEALLAAWTHMSGNHMTELIDACHVVATALDVAADVIVGMKTAAIAELVVLAATFVADQAAAVVTFGAAEAAEILVIKAAEAAVDYLEQQLVQHIIGEVIEKAIDPLVDVVGKAVSGLVYQAAADALGVPVGGVGAGAHFRVDPAVLTRHAETMAQHAQAVAGHADELRTKLAGVTFV</sequence>
<organism evidence="2 3">
    <name type="scientific">Kitasatospora cystarginea</name>
    <dbReference type="NCBI Taxonomy" id="58350"/>
    <lineage>
        <taxon>Bacteria</taxon>
        <taxon>Bacillati</taxon>
        <taxon>Actinomycetota</taxon>
        <taxon>Actinomycetes</taxon>
        <taxon>Kitasatosporales</taxon>
        <taxon>Streptomycetaceae</taxon>
        <taxon>Kitasatospora</taxon>
    </lineage>
</organism>
<dbReference type="RefSeq" id="WP_344639278.1">
    <property type="nucleotide sequence ID" value="NZ_BAAATR010000030.1"/>
</dbReference>
<gene>
    <name evidence="2" type="ORF">GCM10010430_55910</name>
</gene>
<feature type="domain" description="Outer membrane channel protein CpnT-like N-terminal" evidence="1">
    <location>
        <begin position="16"/>
        <end position="139"/>
    </location>
</feature>
<proteinExistence type="predicted"/>